<proteinExistence type="inferred from homology"/>
<dbReference type="GO" id="GO:0016020">
    <property type="term" value="C:membrane"/>
    <property type="evidence" value="ECO:0007669"/>
    <property type="project" value="InterPro"/>
</dbReference>
<comment type="similarity">
    <text evidence="3">Belongs to the glycosyltransferase 39 family.</text>
</comment>
<keyword evidence="7" id="KW-1133">Transmembrane helix</keyword>
<dbReference type="GO" id="GO:0005783">
    <property type="term" value="C:endoplasmic reticulum"/>
    <property type="evidence" value="ECO:0007669"/>
    <property type="project" value="TreeGrafter"/>
</dbReference>
<evidence type="ECO:0000256" key="8">
    <source>
        <dbReference type="ARBA" id="ARBA00023136"/>
    </source>
</evidence>
<dbReference type="STRING" id="13249.T1I0K6"/>
<accession>T1I0K6</accession>
<sequence>MDKVKKRKGKRVNIASDCCENVIKNIQNVSQRGTNSEELSSKINKAVDSELDDVPISDEHKKENEEQTLLSNNIIYETKTKDLEEFQRTKRFQINFELDAVSIILFVLALCTRFYKLEEPRYIVFDELHYGKYVSLYMKNTFFFDLHPPFGKLLIGAAAYVAGFNGKFKFDRIGNPYDESVPLFALRFVPALSGSLLVPASYYFMLELGCHQWTSALAAFLILFG</sequence>
<comment type="pathway">
    <text evidence="2">Protein modification; protein glycosylation.</text>
</comment>
<dbReference type="UniPathway" id="UPA00378"/>
<evidence type="ECO:0000256" key="6">
    <source>
        <dbReference type="ARBA" id="ARBA00022692"/>
    </source>
</evidence>
<evidence type="ECO:0000256" key="3">
    <source>
        <dbReference type="ARBA" id="ARBA00007222"/>
    </source>
</evidence>
<organism evidence="10 11">
    <name type="scientific">Rhodnius prolixus</name>
    <name type="common">Triatomid bug</name>
    <dbReference type="NCBI Taxonomy" id="13249"/>
    <lineage>
        <taxon>Eukaryota</taxon>
        <taxon>Metazoa</taxon>
        <taxon>Ecdysozoa</taxon>
        <taxon>Arthropoda</taxon>
        <taxon>Hexapoda</taxon>
        <taxon>Insecta</taxon>
        <taxon>Pterygota</taxon>
        <taxon>Neoptera</taxon>
        <taxon>Paraneoptera</taxon>
        <taxon>Hemiptera</taxon>
        <taxon>Heteroptera</taxon>
        <taxon>Panheteroptera</taxon>
        <taxon>Cimicomorpha</taxon>
        <taxon>Reduviidae</taxon>
        <taxon>Triatominae</taxon>
        <taxon>Rhodnius</taxon>
    </lineage>
</organism>
<reference evidence="10" key="1">
    <citation type="submission" date="2015-05" db="UniProtKB">
        <authorList>
            <consortium name="EnsemblMetazoa"/>
        </authorList>
    </citation>
    <scope>IDENTIFICATION</scope>
</reference>
<dbReference type="GO" id="GO:0004169">
    <property type="term" value="F:dolichyl-phosphate-mannose-protein mannosyltransferase activity"/>
    <property type="evidence" value="ECO:0007669"/>
    <property type="project" value="TreeGrafter"/>
</dbReference>
<evidence type="ECO:0000256" key="5">
    <source>
        <dbReference type="ARBA" id="ARBA00022679"/>
    </source>
</evidence>
<dbReference type="HOGENOM" id="CLU_1231258_0_0_1"/>
<dbReference type="eggNOG" id="KOG3359">
    <property type="taxonomic scope" value="Eukaryota"/>
</dbReference>
<evidence type="ECO:0000259" key="9">
    <source>
        <dbReference type="Pfam" id="PF02366"/>
    </source>
</evidence>
<dbReference type="VEuPathDB" id="VectorBase:RPRC009826"/>
<evidence type="ECO:0000256" key="1">
    <source>
        <dbReference type="ARBA" id="ARBA00004127"/>
    </source>
</evidence>
<comment type="subcellular location">
    <subcellularLocation>
        <location evidence="1">Endomembrane system</location>
        <topology evidence="1">Multi-pass membrane protein</topology>
    </subcellularLocation>
</comment>
<dbReference type="InterPro" id="IPR027005">
    <property type="entry name" value="PMT-like"/>
</dbReference>
<protein>
    <submittedName>
        <fullName evidence="10">Dolichyl-phosphate-mannose--protein mannosyltransferase</fullName>
    </submittedName>
</protein>
<keyword evidence="5" id="KW-0808">Transferase</keyword>
<evidence type="ECO:0000313" key="11">
    <source>
        <dbReference type="Proteomes" id="UP000015103"/>
    </source>
</evidence>
<evidence type="ECO:0000313" key="10">
    <source>
        <dbReference type="EnsemblMetazoa" id="RPRC009826-PA"/>
    </source>
</evidence>
<evidence type="ECO:0000256" key="7">
    <source>
        <dbReference type="ARBA" id="ARBA00022989"/>
    </source>
</evidence>
<keyword evidence="4" id="KW-0328">Glycosyltransferase</keyword>
<dbReference type="Pfam" id="PF02366">
    <property type="entry name" value="PMT"/>
    <property type="match status" value="1"/>
</dbReference>
<dbReference type="PANTHER" id="PTHR10050:SF51">
    <property type="entry name" value="PROTEIN O-MANNOSYL-TRANSFERASE 1"/>
    <property type="match status" value="1"/>
</dbReference>
<keyword evidence="11" id="KW-1185">Reference proteome</keyword>
<name>T1I0K6_RHOPR</name>
<dbReference type="AlphaFoldDB" id="T1I0K6"/>
<evidence type="ECO:0000256" key="2">
    <source>
        <dbReference type="ARBA" id="ARBA00004922"/>
    </source>
</evidence>
<keyword evidence="6" id="KW-0812">Transmembrane</keyword>
<feature type="domain" description="ArnT-like N-terminal" evidence="9">
    <location>
        <begin position="104"/>
        <end position="224"/>
    </location>
</feature>
<dbReference type="EnsemblMetazoa" id="RPRC009826-RA">
    <property type="protein sequence ID" value="RPRC009826-PA"/>
    <property type="gene ID" value="RPRC009826"/>
</dbReference>
<evidence type="ECO:0000256" key="4">
    <source>
        <dbReference type="ARBA" id="ARBA00022676"/>
    </source>
</evidence>
<dbReference type="PANTHER" id="PTHR10050">
    <property type="entry name" value="DOLICHYL-PHOSPHATE-MANNOSE--PROTEIN MANNOSYLTRANSFERASE"/>
    <property type="match status" value="1"/>
</dbReference>
<keyword evidence="8" id="KW-0472">Membrane</keyword>
<dbReference type="InParanoid" id="T1I0K6"/>
<dbReference type="InterPro" id="IPR003342">
    <property type="entry name" value="ArnT-like_N"/>
</dbReference>
<dbReference type="EMBL" id="ACPB03008948">
    <property type="status" value="NOT_ANNOTATED_CDS"/>
    <property type="molecule type" value="Genomic_DNA"/>
</dbReference>
<dbReference type="Proteomes" id="UP000015103">
    <property type="component" value="Unassembled WGS sequence"/>
</dbReference>